<feature type="transmembrane region" description="Helical" evidence="1">
    <location>
        <begin position="644"/>
        <end position="667"/>
    </location>
</feature>
<feature type="transmembrane region" description="Helical" evidence="1">
    <location>
        <begin position="610"/>
        <end position="632"/>
    </location>
</feature>
<sequence>MKIKNLLGRKSFYPLLGFITLLVLFLGSSRQIQAFTGAGHDDRLFVNHAISLVQGNWLGSYSQFTLIKGPFYPFFLAINYVLGLPLLLSQQAFYCLSGLALIYALSYFCRDRLVLLLIYTLYVFHPIPFGINRVIREGIYASLTTFVIAGSILMMANLMGKVPQAKVAVTHACLFGISLGCFWLTREEGIWLLPSIGLLISLGLVNQFRQSRDLKVLIKQSRPLILGLLITVMCVVGVAFTNYTHYGVFLARSELVSTEFKAAYGALTRVKSKSWDAYIPVPREVRQQLYSKSGKFRSLQAYLEDPETVKVWSQAGCQFYLSACNDYAGGWFVWVLRDAVASAGYADTAPQALKFYRELATEINGLCDSKQLECLPRRTGTMPPLRVTTLQALPHGIKQGIKMSLRLPNLNLQGQQTSMGDLEGLMLFTKWTRVPASPTISSIECHFNRLEILGWFNRVDGKLQLVGLPKRIVNNGEFFWKTTLPSPDLVKAFNNPKLYRSRFKLDVCCKTCKLALTDKKDKLLKEVDLLQGATHGNGPWGAYHLDSVQKIVPGSNESKLPEPAVIKSGILNWVNVFVYQHLVYYANIFALGIWCLRFILMILRFLPWSIIYGIATSLLVAILIRVTILSLIEATSFPAVNFYYLLPSATLVPIFTLLMLSDFVLLCRRRWSLNS</sequence>
<protein>
    <submittedName>
        <fullName evidence="2">Uncharacterized protein</fullName>
    </submittedName>
</protein>
<gene>
    <name evidence="2" type="ORF">ENR64_13115</name>
</gene>
<feature type="transmembrane region" description="Helical" evidence="1">
    <location>
        <begin position="224"/>
        <end position="243"/>
    </location>
</feature>
<keyword evidence="1" id="KW-0812">Transmembrane</keyword>
<dbReference type="EMBL" id="DSRU01000193">
    <property type="protein sequence ID" value="HFM98668.1"/>
    <property type="molecule type" value="Genomic_DNA"/>
</dbReference>
<dbReference type="AlphaFoldDB" id="A0A7C3KFD2"/>
<keyword evidence="1" id="KW-1133">Transmembrane helix</keyword>
<feature type="transmembrane region" description="Helical" evidence="1">
    <location>
        <begin position="139"/>
        <end position="160"/>
    </location>
</feature>
<name>A0A7C3KFD2_9CYAN</name>
<keyword evidence="1" id="KW-0472">Membrane</keyword>
<organism evidence="2">
    <name type="scientific">Oscillatoriales cyanobacterium SpSt-418</name>
    <dbReference type="NCBI Taxonomy" id="2282169"/>
    <lineage>
        <taxon>Bacteria</taxon>
        <taxon>Bacillati</taxon>
        <taxon>Cyanobacteriota</taxon>
        <taxon>Cyanophyceae</taxon>
        <taxon>Oscillatoriophycideae</taxon>
        <taxon>Oscillatoriales</taxon>
    </lineage>
</organism>
<feature type="transmembrane region" description="Helical" evidence="1">
    <location>
        <begin position="582"/>
        <end position="603"/>
    </location>
</feature>
<feature type="transmembrane region" description="Helical" evidence="1">
    <location>
        <begin position="191"/>
        <end position="208"/>
    </location>
</feature>
<feature type="transmembrane region" description="Helical" evidence="1">
    <location>
        <begin position="167"/>
        <end position="185"/>
    </location>
</feature>
<reference evidence="2" key="1">
    <citation type="journal article" date="2020" name="mSystems">
        <title>Genome- and Community-Level Interaction Insights into Carbon Utilization and Element Cycling Functions of Hydrothermarchaeota in Hydrothermal Sediment.</title>
        <authorList>
            <person name="Zhou Z."/>
            <person name="Liu Y."/>
            <person name="Xu W."/>
            <person name="Pan J."/>
            <person name="Luo Z.H."/>
            <person name="Li M."/>
        </authorList>
    </citation>
    <scope>NUCLEOTIDE SEQUENCE [LARGE SCALE GENOMIC DNA]</scope>
    <source>
        <strain evidence="2">SpSt-418</strain>
    </source>
</reference>
<accession>A0A7C3KFD2</accession>
<evidence type="ECO:0000256" key="1">
    <source>
        <dbReference type="SAM" id="Phobius"/>
    </source>
</evidence>
<evidence type="ECO:0000313" key="2">
    <source>
        <dbReference type="EMBL" id="HFM98668.1"/>
    </source>
</evidence>
<proteinExistence type="predicted"/>
<comment type="caution">
    <text evidence="2">The sequence shown here is derived from an EMBL/GenBank/DDBJ whole genome shotgun (WGS) entry which is preliminary data.</text>
</comment>